<comment type="caution">
    <text evidence="2">The sequence shown here is derived from an EMBL/GenBank/DDBJ whole genome shotgun (WGS) entry which is preliminary data.</text>
</comment>
<name>A0ABW8IAG7_9BACI</name>
<keyword evidence="1" id="KW-0812">Transmembrane</keyword>
<sequence>MSFQKHNKTDKKRERSKSLAVGTLSFFAYITKEFSQDSQKNGDFPIKNSIKIYDILVVLVCFSFGYLMMSVDVAPLLIRAAGECL</sequence>
<dbReference type="RefSeq" id="WP_404317116.1">
    <property type="nucleotide sequence ID" value="NZ_JAUIYO010000007.1"/>
</dbReference>
<evidence type="ECO:0000256" key="1">
    <source>
        <dbReference type="SAM" id="Phobius"/>
    </source>
</evidence>
<accession>A0ABW8IAG7</accession>
<keyword evidence="1" id="KW-0472">Membrane</keyword>
<protein>
    <submittedName>
        <fullName evidence="2">Uncharacterized protein</fullName>
    </submittedName>
</protein>
<feature type="transmembrane region" description="Helical" evidence="1">
    <location>
        <begin position="51"/>
        <end position="69"/>
    </location>
</feature>
<reference evidence="2 3" key="1">
    <citation type="submission" date="2023-07" db="EMBL/GenBank/DDBJ databases">
        <title>Bacillus lucianemedeirus sp. nov, a new species isolated from an immunobiological production facility.</title>
        <authorList>
            <person name="Costa L.V."/>
            <person name="Miranda R.V.S.L."/>
            <person name="Brandao M.L.L."/>
            <person name="Reis C.M.F."/>
            <person name="Frazao A.M."/>
            <person name="Cruz F.V."/>
            <person name="Baio P.V.P."/>
            <person name="Veras J.F.C."/>
            <person name="Ramos J.N."/>
            <person name="Vieira V."/>
        </authorList>
    </citation>
    <scope>NUCLEOTIDE SEQUENCE [LARGE SCALE GENOMIC DNA]</scope>
    <source>
        <strain evidence="2 3">B190/17</strain>
    </source>
</reference>
<gene>
    <name evidence="2" type="ORF">QYG89_10760</name>
</gene>
<dbReference type="Proteomes" id="UP001619911">
    <property type="component" value="Unassembled WGS sequence"/>
</dbReference>
<keyword evidence="1" id="KW-1133">Transmembrane helix</keyword>
<organism evidence="2 3">
    <name type="scientific">Bacillus lumedeiriae</name>
    <dbReference type="NCBI Taxonomy" id="3058829"/>
    <lineage>
        <taxon>Bacteria</taxon>
        <taxon>Bacillati</taxon>
        <taxon>Bacillota</taxon>
        <taxon>Bacilli</taxon>
        <taxon>Bacillales</taxon>
        <taxon>Bacillaceae</taxon>
        <taxon>Bacillus</taxon>
    </lineage>
</organism>
<dbReference type="EMBL" id="JAUIYO010000007">
    <property type="protein sequence ID" value="MFK2826145.1"/>
    <property type="molecule type" value="Genomic_DNA"/>
</dbReference>
<keyword evidence="3" id="KW-1185">Reference proteome</keyword>
<proteinExistence type="predicted"/>
<evidence type="ECO:0000313" key="2">
    <source>
        <dbReference type="EMBL" id="MFK2826145.1"/>
    </source>
</evidence>
<evidence type="ECO:0000313" key="3">
    <source>
        <dbReference type="Proteomes" id="UP001619911"/>
    </source>
</evidence>